<dbReference type="Pfam" id="PF25642">
    <property type="entry name" value="DUF7944"/>
    <property type="match status" value="1"/>
</dbReference>
<sequence>MTNALTTSVLTTFSGRTTNMLNLTAKKRMMFFPNLVKPSLFFKAQLSITKHTIIKPISPPELPLGLSELAWQFFYHLKSVLMSICPNPVKLSRLFFGMIVTINSLISVTLAHANTEFFFIAPANPTSAKTAQSHHMPIGLHHISQTVSYRIHMLPSIQKQRSNPMMVASHDKENDALPSANEILEMDKVELTSLQVMHVLSEICPSVLSASQQKSFQRAFNTRLQDLLPNVDDPQAIMHSLSTQRNYRRELNSLKSWLNGLSKTDKSILCQEIATAPL</sequence>
<comment type="caution">
    <text evidence="2">The sequence shown here is derived from an EMBL/GenBank/DDBJ whole genome shotgun (WGS) entry which is preliminary data.</text>
</comment>
<organism evidence="2 3">
    <name type="scientific">Lwoffella lincolnii</name>
    <dbReference type="NCBI Taxonomy" id="90241"/>
    <lineage>
        <taxon>Bacteria</taxon>
        <taxon>Pseudomonadati</taxon>
        <taxon>Pseudomonadota</taxon>
        <taxon>Gammaproteobacteria</taxon>
        <taxon>Moraxellales</taxon>
        <taxon>Moraxellaceae</taxon>
        <taxon>Lwoffella</taxon>
    </lineage>
</organism>
<protein>
    <recommendedName>
        <fullName evidence="1">DUF7944 domain-containing protein</fullName>
    </recommendedName>
</protein>
<evidence type="ECO:0000259" key="1">
    <source>
        <dbReference type="Pfam" id="PF25642"/>
    </source>
</evidence>
<name>A0A1T0CHR4_9GAMM</name>
<dbReference type="NCBIfam" id="NF047330">
    <property type="entry name" value="MCR_0457_fam"/>
    <property type="match status" value="1"/>
</dbReference>
<keyword evidence="3" id="KW-1185">Reference proteome</keyword>
<evidence type="ECO:0000313" key="2">
    <source>
        <dbReference type="EMBL" id="OOS21819.1"/>
    </source>
</evidence>
<dbReference type="Proteomes" id="UP000191094">
    <property type="component" value="Unassembled WGS sequence"/>
</dbReference>
<evidence type="ECO:0000313" key="3">
    <source>
        <dbReference type="Proteomes" id="UP000191094"/>
    </source>
</evidence>
<reference evidence="2 3" key="1">
    <citation type="submission" date="2017-02" db="EMBL/GenBank/DDBJ databases">
        <title>Draft genome sequence of Moraxella lincolnii CCUG 9405T type strain.</title>
        <authorList>
            <person name="Salva-Serra F."/>
            <person name="Engstrom-Jakobsson H."/>
            <person name="Thorell K."/>
            <person name="Jaen-Luchoro D."/>
            <person name="Gonzales-Siles L."/>
            <person name="Karlsson R."/>
            <person name="Yazdan S."/>
            <person name="Boulund F."/>
            <person name="Johnning A."/>
            <person name="Engstrand L."/>
            <person name="Kristiansson E."/>
            <person name="Moore E."/>
        </authorList>
    </citation>
    <scope>NUCLEOTIDE SEQUENCE [LARGE SCALE GENOMIC DNA]</scope>
    <source>
        <strain evidence="2 3">CCUG 9405</strain>
    </source>
</reference>
<feature type="domain" description="DUF7944" evidence="1">
    <location>
        <begin position="193"/>
        <end position="273"/>
    </location>
</feature>
<dbReference type="AlphaFoldDB" id="A0A1T0CHR4"/>
<dbReference type="RefSeq" id="WP_143823261.1">
    <property type="nucleotide sequence ID" value="NZ_MUYT01000004.1"/>
</dbReference>
<dbReference type="OrthoDB" id="6650141at2"/>
<gene>
    <name evidence="2" type="ORF">B0682_04215</name>
</gene>
<dbReference type="EMBL" id="MUYT01000004">
    <property type="protein sequence ID" value="OOS21819.1"/>
    <property type="molecule type" value="Genomic_DNA"/>
</dbReference>
<proteinExistence type="predicted"/>
<dbReference type="InterPro" id="IPR057704">
    <property type="entry name" value="DUF7944"/>
</dbReference>
<accession>A0A1T0CHR4</accession>